<proteinExistence type="predicted"/>
<dbReference type="Gene3D" id="3.20.20.80">
    <property type="entry name" value="Glycosidases"/>
    <property type="match status" value="1"/>
</dbReference>
<dbReference type="Pfam" id="PF01522">
    <property type="entry name" value="Polysacc_deac_1"/>
    <property type="match status" value="1"/>
</dbReference>
<dbReference type="PANTHER" id="PTHR34216:SF7">
    <property type="entry name" value="POLY-BETA-1,6-N-ACETYL-D-GLUCOSAMINE N-DEACETYLASE"/>
    <property type="match status" value="1"/>
</dbReference>
<dbReference type="EMBL" id="JAOCKG010000009">
    <property type="protein sequence ID" value="MDH2052743.1"/>
    <property type="molecule type" value="Genomic_DNA"/>
</dbReference>
<dbReference type="GO" id="GO:0005975">
    <property type="term" value="P:carbohydrate metabolic process"/>
    <property type="evidence" value="ECO:0007669"/>
    <property type="project" value="InterPro"/>
</dbReference>
<feature type="region of interest" description="Disordered" evidence="2">
    <location>
        <begin position="680"/>
        <end position="704"/>
    </location>
</feature>
<dbReference type="PANTHER" id="PTHR34216">
    <property type="match status" value="1"/>
</dbReference>
<feature type="signal peptide" evidence="3">
    <location>
        <begin position="1"/>
        <end position="31"/>
    </location>
</feature>
<sequence length="704" mass="77750">MVTRLRLRSGVLGWGLGLWLCLWLLAAPAAAQTLMAADPDDGQTFRVLTFHDVRKNVRASFETSPDATAVDESTLLAAFTWLRSAGYHPVSLSQIVAARAGGAPLPPQPVLLTFDDGYESAYTVVYPLLKRFGYPAVMGVVSAWIDGPQGAGGEGARAWAPAPNASFLTWDQAREMAQSGLVELAGHTHAMHRGIQANPQGNLLPAATVHRYDPATQSYESDAAYRARLAEDLQRNKADIERHTGVPVRAVVWPYGAYNEAAIAAADAAGMPIALTLDDGPNTADVSLNRMRRGLIGYQDEGPQLLRELRSPAAVGASRAEPNRMMHVDLDYVYDPDPVQQERNLSRLLDRVQRVQPSSVFLQAFADPDGDGVADALYFPNRRMPMRADLFSRVAWQLRTRAHVQVYAWMPVSSFVLPDSDPAAHRVVQQMSGAPPGAGDTYRRLSIFDPLARQAIFDIYDDLGRYASFAGVLYHDDALFNDFEDASPAALQAYRGWGLPPDVAAIRASPGLSQRWTQLKTQALIDFTHELSDILRRWQPVLRTARNMYARPLLEPASQARFAQRFESFLEAYDYTALEAMPYMEQAADPDAWLRELVRAVAAVPGAQARTLFELQSRDWRTGKPIPDDVLDRHFTLLRTAGVRNLGYYPDDFLNDQPVLDAIKPHLSVQQELRREFFRDPAQAPAAGRVAAPASPSATKGRNP</sequence>
<feature type="compositionally biased region" description="Low complexity" evidence="2">
    <location>
        <begin position="681"/>
        <end position="698"/>
    </location>
</feature>
<evidence type="ECO:0000256" key="3">
    <source>
        <dbReference type="SAM" id="SignalP"/>
    </source>
</evidence>
<dbReference type="InterPro" id="IPR011330">
    <property type="entry name" value="Glyco_hydro/deAcase_b/a-brl"/>
</dbReference>
<evidence type="ECO:0000259" key="4">
    <source>
        <dbReference type="PROSITE" id="PS51677"/>
    </source>
</evidence>
<dbReference type="InterPro" id="IPR002509">
    <property type="entry name" value="NODB_dom"/>
</dbReference>
<dbReference type="PROSITE" id="PS51677">
    <property type="entry name" value="NODB"/>
    <property type="match status" value="1"/>
</dbReference>
<keyword evidence="1 3" id="KW-0732">Signal</keyword>
<comment type="caution">
    <text evidence="5">The sequence shown here is derived from an EMBL/GenBank/DDBJ whole genome shotgun (WGS) entry which is preliminary data.</text>
</comment>
<reference evidence="5" key="1">
    <citation type="submission" date="2022-09" db="EMBL/GenBank/DDBJ databases">
        <title>Intensive care unit water sources are persistently colonized with multi-drug resistant bacteria and are the site of extensive horizontal gene transfer of antibiotic resistance genes.</title>
        <authorList>
            <person name="Diorio-Toth L."/>
        </authorList>
    </citation>
    <scope>NUCLEOTIDE SEQUENCE</scope>
    <source>
        <strain evidence="5">GD03676</strain>
    </source>
</reference>
<dbReference type="Proteomes" id="UP001161276">
    <property type="component" value="Unassembled WGS sequence"/>
</dbReference>
<accession>A0AA43B234</accession>
<dbReference type="RefSeq" id="WP_280028243.1">
    <property type="nucleotide sequence ID" value="NZ_JAOCKG010000009.1"/>
</dbReference>
<dbReference type="Pfam" id="PF14883">
    <property type="entry name" value="GHL13"/>
    <property type="match status" value="1"/>
</dbReference>
<dbReference type="SUPFAM" id="SSF88713">
    <property type="entry name" value="Glycoside hydrolase/deacetylase"/>
    <property type="match status" value="1"/>
</dbReference>
<feature type="domain" description="NodB homology" evidence="4">
    <location>
        <begin position="108"/>
        <end position="356"/>
    </location>
</feature>
<evidence type="ECO:0000256" key="2">
    <source>
        <dbReference type="SAM" id="MobiDB-lite"/>
    </source>
</evidence>
<evidence type="ECO:0000313" key="6">
    <source>
        <dbReference type="Proteomes" id="UP001161276"/>
    </source>
</evidence>
<dbReference type="GO" id="GO:0016810">
    <property type="term" value="F:hydrolase activity, acting on carbon-nitrogen (but not peptide) bonds"/>
    <property type="evidence" value="ECO:0007669"/>
    <property type="project" value="InterPro"/>
</dbReference>
<protein>
    <submittedName>
        <fullName evidence="5">Poly-beta-1,6-N-acetyl-D-glucosamine N-deacetylase PgaB</fullName>
    </submittedName>
</protein>
<evidence type="ECO:0000256" key="1">
    <source>
        <dbReference type="ARBA" id="ARBA00022729"/>
    </source>
</evidence>
<evidence type="ECO:0000313" key="5">
    <source>
        <dbReference type="EMBL" id="MDH2052743.1"/>
    </source>
</evidence>
<gene>
    <name evidence="5" type="primary">pgaB</name>
    <name evidence="5" type="ORF">N5K24_20235</name>
</gene>
<dbReference type="AlphaFoldDB" id="A0AA43B234"/>
<dbReference type="InterPro" id="IPR032772">
    <property type="entry name" value="PGA_deacetylase_PgaB_C"/>
</dbReference>
<dbReference type="InterPro" id="IPR023854">
    <property type="entry name" value="PGA_deacetylase_PgaB"/>
</dbReference>
<name>A0AA43B234_9BURK</name>
<feature type="chain" id="PRO_5041332540" evidence="3">
    <location>
        <begin position="32"/>
        <end position="704"/>
    </location>
</feature>
<dbReference type="Gene3D" id="3.20.20.370">
    <property type="entry name" value="Glycoside hydrolase/deacetylase"/>
    <property type="match status" value="1"/>
</dbReference>
<dbReference type="GO" id="GO:0043708">
    <property type="term" value="P:cell adhesion involved in biofilm formation"/>
    <property type="evidence" value="ECO:0007669"/>
    <property type="project" value="InterPro"/>
</dbReference>
<organism evidence="5 6">
    <name type="scientific">Achromobacter marplatensis</name>
    <dbReference type="NCBI Taxonomy" id="470868"/>
    <lineage>
        <taxon>Bacteria</taxon>
        <taxon>Pseudomonadati</taxon>
        <taxon>Pseudomonadota</taxon>
        <taxon>Betaproteobacteria</taxon>
        <taxon>Burkholderiales</taxon>
        <taxon>Alcaligenaceae</taxon>
        <taxon>Achromobacter</taxon>
    </lineage>
</organism>
<dbReference type="InterPro" id="IPR051398">
    <property type="entry name" value="Polysacch_Deacetylase"/>
</dbReference>
<dbReference type="NCBIfam" id="TIGR03938">
    <property type="entry name" value="deacetyl_PgaB"/>
    <property type="match status" value="1"/>
</dbReference>